<dbReference type="InterPro" id="IPR011009">
    <property type="entry name" value="Kinase-like_dom_sf"/>
</dbReference>
<dbReference type="SMART" id="SM00252">
    <property type="entry name" value="SH2"/>
    <property type="match status" value="1"/>
</dbReference>
<evidence type="ECO:0000256" key="2">
    <source>
        <dbReference type="ARBA" id="ARBA00022741"/>
    </source>
</evidence>
<dbReference type="PROSITE" id="PS50001">
    <property type="entry name" value="SH2"/>
    <property type="match status" value="1"/>
</dbReference>
<dbReference type="PANTHER" id="PTHR24418">
    <property type="entry name" value="TYROSINE-PROTEIN KINASE"/>
    <property type="match status" value="1"/>
</dbReference>
<accession>A0A8R1YKJ3</accession>
<dbReference type="AlphaFoldDB" id="A0A8R1YKJ3"/>
<gene>
    <name evidence="10" type="primary">WBGene00115859</name>
</gene>
<dbReference type="GO" id="GO:0004713">
    <property type="term" value="F:protein tyrosine kinase activity"/>
    <property type="evidence" value="ECO:0000318"/>
    <property type="project" value="GO_Central"/>
</dbReference>
<sequence length="436" mass="49417">MDPTSETRPTCCPCDPASVVPSAATKDIEDQEWYHGFRPLSELSRLITKPGEFLVRATMSGLETIYMITVMMCNKKVVHVPLRKDSDNCRFVPPGEYCKYFDRMAFSTIADLINYCRIHPFSSHLKCEKVVYRPPWWVKTVDIAYVDRLGTSGQFYKGTVPHFRRRSIDYRTWKRKGGEAAVVIKKPIIIALMREARHMTSFKHDNVIQCVGMVYDCLPIILLTEFCAGGSLLRHLTTYGKDTDVKEKIIRLLASPISSMRSELFVMCALSTASFRPLAGSRSAITHTTNKYNLEDGIPDASLLNYIQKNARYCAPEAFGTPTRLQFSFKSDCWSFGMIVYYFYRSRGAPSKLVNLVGRIWKMSQRLAMADVALELHAEVKEICKGSDLTHKPMTVNKIHGVNRESFFELADTFDLEPSSGPSTDVTEGKRILCGK</sequence>
<dbReference type="GO" id="GO:0005886">
    <property type="term" value="C:plasma membrane"/>
    <property type="evidence" value="ECO:0000318"/>
    <property type="project" value="GO_Central"/>
</dbReference>
<dbReference type="InterPro" id="IPR036860">
    <property type="entry name" value="SH2_dom_sf"/>
</dbReference>
<protein>
    <recommendedName>
        <fullName evidence="7">Tyrosine-protein kinase</fullName>
        <ecNumber evidence="7">2.7.10.2</ecNumber>
    </recommendedName>
</protein>
<evidence type="ECO:0000256" key="5">
    <source>
        <dbReference type="ARBA" id="ARBA00023137"/>
    </source>
</evidence>
<dbReference type="GO" id="GO:0004715">
    <property type="term" value="F:non-membrane spanning protein tyrosine kinase activity"/>
    <property type="evidence" value="ECO:0007669"/>
    <property type="project" value="UniProtKB-EC"/>
</dbReference>
<evidence type="ECO:0000256" key="3">
    <source>
        <dbReference type="ARBA" id="ARBA00022777"/>
    </source>
</evidence>
<evidence type="ECO:0000313" key="10">
    <source>
        <dbReference type="EnsemblMetazoa" id="PPA26305.1"/>
    </source>
</evidence>
<feature type="domain" description="SH2" evidence="8">
    <location>
        <begin position="33"/>
        <end position="115"/>
    </location>
</feature>
<evidence type="ECO:0000256" key="1">
    <source>
        <dbReference type="ARBA" id="ARBA00022679"/>
    </source>
</evidence>
<reference evidence="10" key="2">
    <citation type="submission" date="2022-06" db="UniProtKB">
        <authorList>
            <consortium name="EnsemblMetazoa"/>
        </authorList>
    </citation>
    <scope>IDENTIFICATION</scope>
    <source>
        <strain evidence="10">PS312</strain>
    </source>
</reference>
<keyword evidence="1 7" id="KW-0808">Transferase</keyword>
<evidence type="ECO:0000256" key="4">
    <source>
        <dbReference type="ARBA" id="ARBA00022840"/>
    </source>
</evidence>
<evidence type="ECO:0000313" key="11">
    <source>
        <dbReference type="Proteomes" id="UP000005239"/>
    </source>
</evidence>
<evidence type="ECO:0000256" key="7">
    <source>
        <dbReference type="RuleBase" id="RU362096"/>
    </source>
</evidence>
<feature type="domain" description="Protein kinase" evidence="9">
    <location>
        <begin position="146"/>
        <end position="433"/>
    </location>
</feature>
<evidence type="ECO:0000259" key="9">
    <source>
        <dbReference type="PROSITE" id="PS50011"/>
    </source>
</evidence>
<dbReference type="InterPro" id="IPR000980">
    <property type="entry name" value="SH2"/>
</dbReference>
<dbReference type="Proteomes" id="UP000005239">
    <property type="component" value="Unassembled WGS sequence"/>
</dbReference>
<dbReference type="Pfam" id="PF07714">
    <property type="entry name" value="PK_Tyr_Ser-Thr"/>
    <property type="match status" value="1"/>
</dbReference>
<organism evidence="10 11">
    <name type="scientific">Pristionchus pacificus</name>
    <name type="common">Parasitic nematode worm</name>
    <dbReference type="NCBI Taxonomy" id="54126"/>
    <lineage>
        <taxon>Eukaryota</taxon>
        <taxon>Metazoa</taxon>
        <taxon>Ecdysozoa</taxon>
        <taxon>Nematoda</taxon>
        <taxon>Chromadorea</taxon>
        <taxon>Rhabditida</taxon>
        <taxon>Rhabditina</taxon>
        <taxon>Diplogasteromorpha</taxon>
        <taxon>Diplogasteroidea</taxon>
        <taxon>Neodiplogasteridae</taxon>
        <taxon>Pristionchus</taxon>
    </lineage>
</organism>
<dbReference type="InterPro" id="IPR050198">
    <property type="entry name" value="Non-receptor_tyrosine_kinases"/>
</dbReference>
<evidence type="ECO:0000256" key="6">
    <source>
        <dbReference type="PROSITE-ProRule" id="PRU00191"/>
    </source>
</evidence>
<keyword evidence="6" id="KW-0727">SH2 domain</keyword>
<dbReference type="Gene3D" id="3.30.505.10">
    <property type="entry name" value="SH2 domain"/>
    <property type="match status" value="1"/>
</dbReference>
<keyword evidence="4 7" id="KW-0067">ATP-binding</keyword>
<dbReference type="SUPFAM" id="SSF56112">
    <property type="entry name" value="Protein kinase-like (PK-like)"/>
    <property type="match status" value="1"/>
</dbReference>
<dbReference type="Gene3D" id="1.10.510.10">
    <property type="entry name" value="Transferase(Phosphotransferase) domain 1"/>
    <property type="match status" value="2"/>
</dbReference>
<name>A0A8R1YKJ3_PRIPA</name>
<reference evidence="11" key="1">
    <citation type="journal article" date="2008" name="Nat. Genet.">
        <title>The Pristionchus pacificus genome provides a unique perspective on nematode lifestyle and parasitism.</title>
        <authorList>
            <person name="Dieterich C."/>
            <person name="Clifton S.W."/>
            <person name="Schuster L.N."/>
            <person name="Chinwalla A."/>
            <person name="Delehaunty K."/>
            <person name="Dinkelacker I."/>
            <person name="Fulton L."/>
            <person name="Fulton R."/>
            <person name="Godfrey J."/>
            <person name="Minx P."/>
            <person name="Mitreva M."/>
            <person name="Roeseler W."/>
            <person name="Tian H."/>
            <person name="Witte H."/>
            <person name="Yang S.P."/>
            <person name="Wilson R.K."/>
            <person name="Sommer R.J."/>
        </authorList>
    </citation>
    <scope>NUCLEOTIDE SEQUENCE [LARGE SCALE GENOMIC DNA]</scope>
    <source>
        <strain evidence="11">PS312</strain>
    </source>
</reference>
<keyword evidence="3 7" id="KW-0418">Kinase</keyword>
<comment type="similarity">
    <text evidence="7">Belongs to the protein kinase superfamily. Tyr protein kinase family.</text>
</comment>
<proteinExistence type="inferred from homology"/>
<dbReference type="EnsemblMetazoa" id="PPA26305.1">
    <property type="protein sequence ID" value="PPA26305.1"/>
    <property type="gene ID" value="WBGene00115859"/>
</dbReference>
<keyword evidence="2 7" id="KW-0547">Nucleotide-binding</keyword>
<dbReference type="InterPro" id="IPR001245">
    <property type="entry name" value="Ser-Thr/Tyr_kinase_cat_dom"/>
</dbReference>
<keyword evidence="5 7" id="KW-0829">Tyrosine-protein kinase</keyword>
<dbReference type="PROSITE" id="PS50011">
    <property type="entry name" value="PROTEIN_KINASE_DOM"/>
    <property type="match status" value="1"/>
</dbReference>
<dbReference type="EC" id="2.7.10.2" evidence="7"/>
<dbReference type="SUPFAM" id="SSF55550">
    <property type="entry name" value="SH2 domain"/>
    <property type="match status" value="1"/>
</dbReference>
<dbReference type="InterPro" id="IPR000719">
    <property type="entry name" value="Prot_kinase_dom"/>
</dbReference>
<comment type="catalytic activity">
    <reaction evidence="7">
        <text>L-tyrosyl-[protein] + ATP = O-phospho-L-tyrosyl-[protein] + ADP + H(+)</text>
        <dbReference type="Rhea" id="RHEA:10596"/>
        <dbReference type="Rhea" id="RHEA-COMP:10136"/>
        <dbReference type="Rhea" id="RHEA-COMP:20101"/>
        <dbReference type="ChEBI" id="CHEBI:15378"/>
        <dbReference type="ChEBI" id="CHEBI:30616"/>
        <dbReference type="ChEBI" id="CHEBI:46858"/>
        <dbReference type="ChEBI" id="CHEBI:61978"/>
        <dbReference type="ChEBI" id="CHEBI:456216"/>
        <dbReference type="EC" id="2.7.10.2"/>
    </reaction>
</comment>
<evidence type="ECO:0000259" key="8">
    <source>
        <dbReference type="PROSITE" id="PS50001"/>
    </source>
</evidence>
<keyword evidence="11" id="KW-1185">Reference proteome</keyword>
<dbReference type="GO" id="GO:0005524">
    <property type="term" value="F:ATP binding"/>
    <property type="evidence" value="ECO:0007669"/>
    <property type="project" value="UniProtKB-KW"/>
</dbReference>